<dbReference type="AlphaFoldDB" id="A0A9W9ZDX5"/>
<keyword evidence="3" id="KW-0969">Cilium</keyword>
<evidence type="ECO:0000256" key="2">
    <source>
        <dbReference type="ARBA" id="ARBA00022490"/>
    </source>
</evidence>
<evidence type="ECO:0000256" key="4">
    <source>
        <dbReference type="ARBA" id="ARBA00023212"/>
    </source>
</evidence>
<keyword evidence="5" id="KW-0966">Cell projection</keyword>
<protein>
    <recommendedName>
        <fullName evidence="9">Radial spokehead-like protein</fullName>
    </recommendedName>
</protein>
<dbReference type="OrthoDB" id="272202at2759"/>
<proteinExistence type="predicted"/>
<keyword evidence="2" id="KW-0963">Cytoplasm</keyword>
<gene>
    <name evidence="7" type="ORF">OS493_012683</name>
</gene>
<comment type="caution">
    <text evidence="7">The sequence shown here is derived from an EMBL/GenBank/DDBJ whole genome shotgun (WGS) entry which is preliminary data.</text>
</comment>
<feature type="region of interest" description="Disordered" evidence="6">
    <location>
        <begin position="312"/>
        <end position="373"/>
    </location>
</feature>
<evidence type="ECO:0000313" key="7">
    <source>
        <dbReference type="EMBL" id="KAJ7379923.1"/>
    </source>
</evidence>
<feature type="compositionally biased region" description="Acidic residues" evidence="6">
    <location>
        <begin position="358"/>
        <end position="373"/>
    </location>
</feature>
<reference evidence="7" key="1">
    <citation type="submission" date="2023-01" db="EMBL/GenBank/DDBJ databases">
        <title>Genome assembly of the deep-sea coral Lophelia pertusa.</title>
        <authorList>
            <person name="Herrera S."/>
            <person name="Cordes E."/>
        </authorList>
    </citation>
    <scope>NUCLEOTIDE SEQUENCE</scope>
    <source>
        <strain evidence="7">USNM1676648</strain>
        <tissue evidence="7">Polyp</tissue>
    </source>
</reference>
<dbReference type="EMBL" id="MU826355">
    <property type="protein sequence ID" value="KAJ7379923.1"/>
    <property type="molecule type" value="Genomic_DNA"/>
</dbReference>
<evidence type="ECO:0000256" key="3">
    <source>
        <dbReference type="ARBA" id="ARBA00023069"/>
    </source>
</evidence>
<dbReference type="PANTHER" id="PTHR13159">
    <property type="entry name" value="RADIAL SPOKEHEAD-RELATED"/>
    <property type="match status" value="1"/>
</dbReference>
<name>A0A9W9ZDX5_9CNID</name>
<evidence type="ECO:0000313" key="8">
    <source>
        <dbReference type="Proteomes" id="UP001163046"/>
    </source>
</evidence>
<dbReference type="Pfam" id="PF04712">
    <property type="entry name" value="Radial_spoke"/>
    <property type="match status" value="2"/>
</dbReference>
<sequence length="373" mass="42894">MDNASESSSYDLDKLIEDLVRDEKRAKFCPNFDTIQNKEDESTEVLLARSQLTLFERKPNDQDMEPMIRDPEMEEEQEEAPLPDLMELANYFEQAGVGIGREETFRIFLALKLLIDTQPIRTCRFWGKIFGIHANYIIAEVEFYEGEDPEEPLDDEQNQEQPENEAKTDIIKEGDFDVEEDDVPQAEFKPPAVIPKEDRQTGCNKKTYFLEGRCTWFNPSQKREEEELEEEEEDEEREEPDEPEPEQGPPLLTPLSEDAEVDSMPPWTAQKSSTLVPQYSLAVMHSNLWPGAHAFAVERKFENLYVGWGQKFSAENYSPPPPPPPQEEFPSGPEITEGEDPSVEEEKALKAAQQEAMEAAEMEEEEDDDDEDD</sequence>
<dbReference type="PANTHER" id="PTHR13159:SF0">
    <property type="entry name" value="RADIAL SPOKE HEAD 6 HOMOLOG A"/>
    <property type="match status" value="1"/>
</dbReference>
<evidence type="ECO:0000256" key="6">
    <source>
        <dbReference type="SAM" id="MobiDB-lite"/>
    </source>
</evidence>
<dbReference type="GO" id="GO:0001534">
    <property type="term" value="C:radial spoke"/>
    <property type="evidence" value="ECO:0007669"/>
    <property type="project" value="InterPro"/>
</dbReference>
<dbReference type="InterPro" id="IPR006802">
    <property type="entry name" value="Radial_spoke"/>
</dbReference>
<evidence type="ECO:0008006" key="9">
    <source>
        <dbReference type="Google" id="ProtNLM"/>
    </source>
</evidence>
<dbReference type="Proteomes" id="UP001163046">
    <property type="component" value="Unassembled WGS sequence"/>
</dbReference>
<comment type="subcellular location">
    <subcellularLocation>
        <location evidence="1">Cytoplasm</location>
        <location evidence="1">Cytoskeleton</location>
        <location evidence="1">Cilium axoneme</location>
    </subcellularLocation>
</comment>
<dbReference type="GO" id="GO:0060294">
    <property type="term" value="P:cilium movement involved in cell motility"/>
    <property type="evidence" value="ECO:0007669"/>
    <property type="project" value="InterPro"/>
</dbReference>
<feature type="compositionally biased region" description="Basic and acidic residues" evidence="6">
    <location>
        <begin position="164"/>
        <end position="175"/>
    </location>
</feature>
<feature type="compositionally biased region" description="Acidic residues" evidence="6">
    <location>
        <begin position="147"/>
        <end position="158"/>
    </location>
</feature>
<keyword evidence="4" id="KW-0206">Cytoskeleton</keyword>
<evidence type="ECO:0000256" key="5">
    <source>
        <dbReference type="ARBA" id="ARBA00023273"/>
    </source>
</evidence>
<dbReference type="GO" id="GO:0035082">
    <property type="term" value="P:axoneme assembly"/>
    <property type="evidence" value="ECO:0007669"/>
    <property type="project" value="TreeGrafter"/>
</dbReference>
<evidence type="ECO:0000256" key="1">
    <source>
        <dbReference type="ARBA" id="ARBA00004430"/>
    </source>
</evidence>
<feature type="compositionally biased region" description="Acidic residues" evidence="6">
    <location>
        <begin position="226"/>
        <end position="245"/>
    </location>
</feature>
<feature type="region of interest" description="Disordered" evidence="6">
    <location>
        <begin position="147"/>
        <end position="200"/>
    </location>
</feature>
<feature type="region of interest" description="Disordered" evidence="6">
    <location>
        <begin position="220"/>
        <end position="269"/>
    </location>
</feature>
<keyword evidence="8" id="KW-1185">Reference proteome</keyword>
<organism evidence="7 8">
    <name type="scientific">Desmophyllum pertusum</name>
    <dbReference type="NCBI Taxonomy" id="174260"/>
    <lineage>
        <taxon>Eukaryota</taxon>
        <taxon>Metazoa</taxon>
        <taxon>Cnidaria</taxon>
        <taxon>Anthozoa</taxon>
        <taxon>Hexacorallia</taxon>
        <taxon>Scleractinia</taxon>
        <taxon>Caryophylliina</taxon>
        <taxon>Caryophylliidae</taxon>
        <taxon>Desmophyllum</taxon>
    </lineage>
</organism>
<accession>A0A9W9ZDX5</accession>
<feature type="compositionally biased region" description="Pro residues" evidence="6">
    <location>
        <begin position="318"/>
        <end position="327"/>
    </location>
</feature>